<dbReference type="PANTHER" id="PTHR11839">
    <property type="entry name" value="UDP/ADP-SUGAR PYROPHOSPHATASE"/>
    <property type="match status" value="1"/>
</dbReference>
<name>F2J105_POLGS</name>
<dbReference type="eggNOG" id="COG0494">
    <property type="taxonomic scope" value="Bacteria"/>
</dbReference>
<sequence>MSDEIAADPVPDDIAILSRTRVHDGLCSVEAVRLSQQRRDGAVQEVRREVVRYGGDVVAVLPVDRARRTVLLCRQLRVPMLLEQGDPFPWEVCAGRREAGEEALACAWRELDEELGLVPRTLGHVGVAYTSPGILANRADLYLADYTEADRRSHGGGVAGEGEDIEVVELTCAALAGLLAAGALRDAKTLILVQHLMLTAPALFRQASGTP</sequence>
<accession>F2J105</accession>
<dbReference type="PROSITE" id="PS51462">
    <property type="entry name" value="NUDIX"/>
    <property type="match status" value="1"/>
</dbReference>
<feature type="binding site" evidence="9">
    <location>
        <position position="94"/>
    </location>
    <ligand>
        <name>Mg(2+)</name>
        <dbReference type="ChEBI" id="CHEBI:18420"/>
        <label>1</label>
    </ligand>
</feature>
<evidence type="ECO:0000256" key="4">
    <source>
        <dbReference type="ARBA" id="ARBA00011738"/>
    </source>
</evidence>
<evidence type="ECO:0000256" key="9">
    <source>
        <dbReference type="PIRSR" id="PIRSR604385-2"/>
    </source>
</evidence>
<reference evidence="12 13" key="1">
    <citation type="journal article" date="2011" name="J. Bacteriol.">
        <title>Complete genome sequence of Polymorphum gilvum SL003B-26A1T, a crude oil-degrading bacterium from oil-polluted saline soil.</title>
        <authorList>
            <person name="Li S.G."/>
            <person name="Tang Y.Q."/>
            <person name="Nie Y."/>
            <person name="Cai M."/>
            <person name="Wu X.L."/>
        </authorList>
    </citation>
    <scope>NUCLEOTIDE SEQUENCE [LARGE SCALE GENOMIC DNA]</scope>
    <source>
        <strain evidence="13">LMG 25793 / CGMCC 1.9160 / SL003B-26A1</strain>
    </source>
</reference>
<dbReference type="SUPFAM" id="SSF55811">
    <property type="entry name" value="Nudix"/>
    <property type="match status" value="1"/>
</dbReference>
<dbReference type="STRING" id="991905.SL003B_3529"/>
<dbReference type="PATRIC" id="fig|991905.3.peg.3644"/>
<keyword evidence="9" id="KW-0460">Magnesium</keyword>
<dbReference type="GO" id="GO:0005829">
    <property type="term" value="C:cytosol"/>
    <property type="evidence" value="ECO:0007669"/>
    <property type="project" value="TreeGrafter"/>
</dbReference>
<dbReference type="Gene3D" id="3.90.79.10">
    <property type="entry name" value="Nucleoside Triphosphate Pyrophosphohydrolase"/>
    <property type="match status" value="1"/>
</dbReference>
<dbReference type="InterPro" id="IPR015797">
    <property type="entry name" value="NUDIX_hydrolase-like_dom_sf"/>
</dbReference>
<feature type="binding site" evidence="9">
    <location>
        <position position="163"/>
    </location>
    <ligand>
        <name>Mg(2+)</name>
        <dbReference type="ChEBI" id="CHEBI:18420"/>
        <label>1</label>
    </ligand>
</feature>
<dbReference type="AlphaFoldDB" id="F2J105"/>
<evidence type="ECO:0000256" key="2">
    <source>
        <dbReference type="ARBA" id="ARBA00001946"/>
    </source>
</evidence>
<comment type="catalytic activity">
    <reaction evidence="1">
        <text>GDP-alpha-D-mannose + H2O = alpha-D-mannose 1-phosphate + GMP + 2 H(+)</text>
        <dbReference type="Rhea" id="RHEA:27978"/>
        <dbReference type="ChEBI" id="CHEBI:15377"/>
        <dbReference type="ChEBI" id="CHEBI:15378"/>
        <dbReference type="ChEBI" id="CHEBI:57527"/>
        <dbReference type="ChEBI" id="CHEBI:58115"/>
        <dbReference type="ChEBI" id="CHEBI:58409"/>
    </reaction>
</comment>
<keyword evidence="6 12" id="KW-0378">Hydrolase</keyword>
<dbReference type="InterPro" id="IPR000086">
    <property type="entry name" value="NUDIX_hydrolase_dom"/>
</dbReference>
<dbReference type="PROSITE" id="PS00893">
    <property type="entry name" value="NUDIX_BOX"/>
    <property type="match status" value="1"/>
</dbReference>
<organism evidence="12 13">
    <name type="scientific">Polymorphum gilvum (strain LMG 25793 / CGMCC 1.9160 / SL003B-26A1)</name>
    <dbReference type="NCBI Taxonomy" id="991905"/>
    <lineage>
        <taxon>Bacteria</taxon>
        <taxon>Pseudomonadati</taxon>
        <taxon>Pseudomonadota</taxon>
        <taxon>Alphaproteobacteria</taxon>
        <taxon>Rhodobacterales</taxon>
        <taxon>Paracoccaceae</taxon>
        <taxon>Polymorphum</taxon>
    </lineage>
</organism>
<proteinExistence type="inferred from homology"/>
<dbReference type="GO" id="GO:0019693">
    <property type="term" value="P:ribose phosphate metabolic process"/>
    <property type="evidence" value="ECO:0007669"/>
    <property type="project" value="TreeGrafter"/>
</dbReference>
<gene>
    <name evidence="12" type="ordered locus">SL003B_3529</name>
</gene>
<keyword evidence="13" id="KW-1185">Reference proteome</keyword>
<protein>
    <recommendedName>
        <fullName evidence="5">GDP-mannose pyrophosphatase</fullName>
    </recommendedName>
    <alternativeName>
        <fullName evidence="7">GDP-mannose hydrolase</fullName>
    </alternativeName>
    <alternativeName>
        <fullName evidence="8">GDPMK</fullName>
    </alternativeName>
</protein>
<comment type="subunit">
    <text evidence="4">Homodimer.</text>
</comment>
<evidence type="ECO:0000256" key="10">
    <source>
        <dbReference type="PIRSR" id="PIRSR604385-3"/>
    </source>
</evidence>
<dbReference type="EMBL" id="CP002568">
    <property type="protein sequence ID" value="ADZ71951.1"/>
    <property type="molecule type" value="Genomic_DNA"/>
</dbReference>
<dbReference type="KEGG" id="pgv:SL003B_3529"/>
<evidence type="ECO:0000313" key="12">
    <source>
        <dbReference type="EMBL" id="ADZ71951.1"/>
    </source>
</evidence>
<evidence type="ECO:0000259" key="11">
    <source>
        <dbReference type="PROSITE" id="PS51462"/>
    </source>
</evidence>
<dbReference type="HOGENOM" id="CLU_062658_6_0_5"/>
<comment type="cofactor">
    <cofactor evidence="2 9">
        <name>Mg(2+)</name>
        <dbReference type="ChEBI" id="CHEBI:18420"/>
    </cofactor>
</comment>
<dbReference type="Proteomes" id="UP000008130">
    <property type="component" value="Chromosome"/>
</dbReference>
<dbReference type="GO" id="GO:0006753">
    <property type="term" value="P:nucleoside phosphate metabolic process"/>
    <property type="evidence" value="ECO:0007669"/>
    <property type="project" value="TreeGrafter"/>
</dbReference>
<evidence type="ECO:0000256" key="3">
    <source>
        <dbReference type="ARBA" id="ARBA00007275"/>
    </source>
</evidence>
<dbReference type="GO" id="GO:0046872">
    <property type="term" value="F:metal ion binding"/>
    <property type="evidence" value="ECO:0007669"/>
    <property type="project" value="UniProtKB-KW"/>
</dbReference>
<feature type="binding site" evidence="9">
    <location>
        <position position="114"/>
    </location>
    <ligand>
        <name>Mg(2+)</name>
        <dbReference type="ChEBI" id="CHEBI:18420"/>
        <label>1</label>
    </ligand>
</feature>
<evidence type="ECO:0000256" key="5">
    <source>
        <dbReference type="ARBA" id="ARBA00016377"/>
    </source>
</evidence>
<keyword evidence="9" id="KW-0479">Metal-binding</keyword>
<dbReference type="NCBIfam" id="TIGR00052">
    <property type="entry name" value="nudix-type nucleoside diphosphatase, YffH/AdpP family"/>
    <property type="match status" value="1"/>
</dbReference>
<dbReference type="PANTHER" id="PTHR11839:SF18">
    <property type="entry name" value="NUDIX HYDROLASE DOMAIN-CONTAINING PROTEIN"/>
    <property type="match status" value="1"/>
</dbReference>
<dbReference type="GO" id="GO:0016818">
    <property type="term" value="F:hydrolase activity, acting on acid anhydrides, in phosphorus-containing anhydrides"/>
    <property type="evidence" value="ECO:0007669"/>
    <property type="project" value="InterPro"/>
</dbReference>
<dbReference type="OrthoDB" id="5292471at2"/>
<feature type="domain" description="Nudix hydrolase" evidence="11">
    <location>
        <begin position="53"/>
        <end position="192"/>
    </location>
</feature>
<evidence type="ECO:0000256" key="8">
    <source>
        <dbReference type="ARBA" id="ARBA00032272"/>
    </source>
</evidence>
<evidence type="ECO:0000256" key="6">
    <source>
        <dbReference type="ARBA" id="ARBA00022801"/>
    </source>
</evidence>
<dbReference type="InterPro" id="IPR004385">
    <property type="entry name" value="NDP_pyrophosphatase"/>
</dbReference>
<dbReference type="InterPro" id="IPR020084">
    <property type="entry name" value="NUDIX_hydrolase_CS"/>
</dbReference>
<evidence type="ECO:0000256" key="1">
    <source>
        <dbReference type="ARBA" id="ARBA00000847"/>
    </source>
</evidence>
<feature type="binding site" evidence="9">
    <location>
        <position position="110"/>
    </location>
    <ligand>
        <name>Mg(2+)</name>
        <dbReference type="ChEBI" id="CHEBI:18420"/>
        <label>1</label>
    </ligand>
</feature>
<feature type="short sequence motif" description="Nudix box" evidence="10">
    <location>
        <begin position="95"/>
        <end position="117"/>
    </location>
</feature>
<evidence type="ECO:0000256" key="7">
    <source>
        <dbReference type="ARBA" id="ARBA00032162"/>
    </source>
</evidence>
<comment type="similarity">
    <text evidence="3">Belongs to the Nudix hydrolase family. NudK subfamily.</text>
</comment>
<dbReference type="Pfam" id="PF00293">
    <property type="entry name" value="NUDIX"/>
    <property type="match status" value="1"/>
</dbReference>
<evidence type="ECO:0000313" key="13">
    <source>
        <dbReference type="Proteomes" id="UP000008130"/>
    </source>
</evidence>
<dbReference type="RefSeq" id="WP_013654260.1">
    <property type="nucleotide sequence ID" value="NC_015259.1"/>
</dbReference>